<protein>
    <submittedName>
        <fullName evidence="2">Uncharacterized protein</fullName>
    </submittedName>
</protein>
<dbReference type="Gramene" id="mRNA:HanXRQr2_Chr05g0219531">
    <property type="protein sequence ID" value="mRNA:HanXRQr2_Chr05g0219531"/>
    <property type="gene ID" value="HanXRQr2_Chr05g0219531"/>
</dbReference>
<evidence type="ECO:0000313" key="3">
    <source>
        <dbReference type="Proteomes" id="UP000215914"/>
    </source>
</evidence>
<organism evidence="2 3">
    <name type="scientific">Helianthus annuus</name>
    <name type="common">Common sunflower</name>
    <dbReference type="NCBI Taxonomy" id="4232"/>
    <lineage>
        <taxon>Eukaryota</taxon>
        <taxon>Viridiplantae</taxon>
        <taxon>Streptophyta</taxon>
        <taxon>Embryophyta</taxon>
        <taxon>Tracheophyta</taxon>
        <taxon>Spermatophyta</taxon>
        <taxon>Magnoliopsida</taxon>
        <taxon>eudicotyledons</taxon>
        <taxon>Gunneridae</taxon>
        <taxon>Pentapetalae</taxon>
        <taxon>asterids</taxon>
        <taxon>campanulids</taxon>
        <taxon>Asterales</taxon>
        <taxon>Asteraceae</taxon>
        <taxon>Asteroideae</taxon>
        <taxon>Heliantheae alliance</taxon>
        <taxon>Heliantheae</taxon>
        <taxon>Helianthus</taxon>
    </lineage>
</organism>
<sequence>MPSPVTERCSLCRTLLVPQTSSQTCLKIPKTKSSEERASSPTTAFMAWTSLPMA</sequence>
<dbReference type="AlphaFoldDB" id="A0A9K3J0M0"/>
<reference evidence="2" key="2">
    <citation type="submission" date="2020-06" db="EMBL/GenBank/DDBJ databases">
        <title>Helianthus annuus Genome sequencing and assembly Release 2.</title>
        <authorList>
            <person name="Gouzy J."/>
            <person name="Langlade N."/>
            <person name="Munos S."/>
        </authorList>
    </citation>
    <scope>NUCLEOTIDE SEQUENCE</scope>
    <source>
        <tissue evidence="2">Leaves</tissue>
    </source>
</reference>
<reference evidence="2" key="1">
    <citation type="journal article" date="2017" name="Nature">
        <title>The sunflower genome provides insights into oil metabolism, flowering and Asterid evolution.</title>
        <authorList>
            <person name="Badouin H."/>
            <person name="Gouzy J."/>
            <person name="Grassa C.J."/>
            <person name="Murat F."/>
            <person name="Staton S.E."/>
            <person name="Cottret L."/>
            <person name="Lelandais-Briere C."/>
            <person name="Owens G.L."/>
            <person name="Carrere S."/>
            <person name="Mayjonade B."/>
            <person name="Legrand L."/>
            <person name="Gill N."/>
            <person name="Kane N.C."/>
            <person name="Bowers J.E."/>
            <person name="Hubner S."/>
            <person name="Bellec A."/>
            <person name="Berard A."/>
            <person name="Berges H."/>
            <person name="Blanchet N."/>
            <person name="Boniface M.C."/>
            <person name="Brunel D."/>
            <person name="Catrice O."/>
            <person name="Chaidir N."/>
            <person name="Claudel C."/>
            <person name="Donnadieu C."/>
            <person name="Faraut T."/>
            <person name="Fievet G."/>
            <person name="Helmstetter N."/>
            <person name="King M."/>
            <person name="Knapp S.J."/>
            <person name="Lai Z."/>
            <person name="Le Paslier M.C."/>
            <person name="Lippi Y."/>
            <person name="Lorenzon L."/>
            <person name="Mandel J.R."/>
            <person name="Marage G."/>
            <person name="Marchand G."/>
            <person name="Marquand E."/>
            <person name="Bret-Mestries E."/>
            <person name="Morien E."/>
            <person name="Nambeesan S."/>
            <person name="Nguyen T."/>
            <person name="Pegot-Espagnet P."/>
            <person name="Pouilly N."/>
            <person name="Raftis F."/>
            <person name="Sallet E."/>
            <person name="Schiex T."/>
            <person name="Thomas J."/>
            <person name="Vandecasteele C."/>
            <person name="Vares D."/>
            <person name="Vear F."/>
            <person name="Vautrin S."/>
            <person name="Crespi M."/>
            <person name="Mangin B."/>
            <person name="Burke J.M."/>
            <person name="Salse J."/>
            <person name="Munos S."/>
            <person name="Vincourt P."/>
            <person name="Rieseberg L.H."/>
            <person name="Langlade N.B."/>
        </authorList>
    </citation>
    <scope>NUCLEOTIDE SEQUENCE</scope>
    <source>
        <tissue evidence="2">Leaves</tissue>
    </source>
</reference>
<evidence type="ECO:0000313" key="2">
    <source>
        <dbReference type="EMBL" id="KAF5806283.1"/>
    </source>
</evidence>
<evidence type="ECO:0000256" key="1">
    <source>
        <dbReference type="SAM" id="MobiDB-lite"/>
    </source>
</evidence>
<dbReference type="EMBL" id="MNCJ02000320">
    <property type="protein sequence ID" value="KAF5806283.1"/>
    <property type="molecule type" value="Genomic_DNA"/>
</dbReference>
<keyword evidence="3" id="KW-1185">Reference proteome</keyword>
<accession>A0A9K3J0M0</accession>
<gene>
    <name evidence="2" type="ORF">HanXRQr2_Chr05g0219531</name>
</gene>
<name>A0A9K3J0M0_HELAN</name>
<feature type="region of interest" description="Disordered" evidence="1">
    <location>
        <begin position="26"/>
        <end position="54"/>
    </location>
</feature>
<dbReference type="Proteomes" id="UP000215914">
    <property type="component" value="Unassembled WGS sequence"/>
</dbReference>
<comment type="caution">
    <text evidence="2">The sequence shown here is derived from an EMBL/GenBank/DDBJ whole genome shotgun (WGS) entry which is preliminary data.</text>
</comment>
<proteinExistence type="predicted"/>